<dbReference type="GO" id="GO:0004180">
    <property type="term" value="F:carboxypeptidase activity"/>
    <property type="evidence" value="ECO:0007669"/>
    <property type="project" value="UniProtKB-KW"/>
</dbReference>
<dbReference type="Proteomes" id="UP000800981">
    <property type="component" value="Unassembled WGS sequence"/>
</dbReference>
<keyword evidence="10" id="KW-1185">Reference proteome</keyword>
<evidence type="ECO:0000256" key="7">
    <source>
        <dbReference type="PROSITE-ProRule" id="PRU01379"/>
    </source>
</evidence>
<name>A0ABX0GSR0_9ACTN</name>
<evidence type="ECO:0000256" key="3">
    <source>
        <dbReference type="ARBA" id="ARBA00022670"/>
    </source>
</evidence>
<feature type="domain" description="Peptidase M14" evidence="8">
    <location>
        <begin position="54"/>
        <end position="338"/>
    </location>
</feature>
<proteinExistence type="inferred from homology"/>
<dbReference type="EMBL" id="JAANNP010000001">
    <property type="protein sequence ID" value="NHC12766.1"/>
    <property type="molecule type" value="Genomic_DNA"/>
</dbReference>
<comment type="similarity">
    <text evidence="2 7">Belongs to the peptidase M14 family.</text>
</comment>
<accession>A0ABX0GSR0</accession>
<dbReference type="InterPro" id="IPR000834">
    <property type="entry name" value="Peptidase_M14"/>
</dbReference>
<evidence type="ECO:0000256" key="6">
    <source>
        <dbReference type="ARBA" id="ARBA00023049"/>
    </source>
</evidence>
<keyword evidence="3" id="KW-0645">Protease</keyword>
<organism evidence="9 10">
    <name type="scientific">Motilibacter deserti</name>
    <dbReference type="NCBI Taxonomy" id="2714956"/>
    <lineage>
        <taxon>Bacteria</taxon>
        <taxon>Bacillati</taxon>
        <taxon>Actinomycetota</taxon>
        <taxon>Actinomycetes</taxon>
        <taxon>Motilibacterales</taxon>
        <taxon>Motilibacteraceae</taxon>
        <taxon>Motilibacter</taxon>
    </lineage>
</organism>
<evidence type="ECO:0000256" key="2">
    <source>
        <dbReference type="ARBA" id="ARBA00005988"/>
    </source>
</evidence>
<dbReference type="SUPFAM" id="SSF53187">
    <property type="entry name" value="Zn-dependent exopeptidases"/>
    <property type="match status" value="1"/>
</dbReference>
<dbReference type="Gene3D" id="3.40.630.10">
    <property type="entry name" value="Zn peptidases"/>
    <property type="match status" value="1"/>
</dbReference>
<sequence>MSSSNPYAPAAPRRLRHLPLALAAALVLALLTPLAGDRTAEAAAPTSLPSGRTAYRTLDEFNTGMAALAASAPRTVKQFTLPYLSNQGRPVHGIEVTHQVHSTSDGKPVLFMMGAIHGNEKPAAEHTFEFALDLVQNDGVDPTITGLLDEVRVIFVPIVNVDGYALNKRQSCPALPAECTARNGYDLNRNYPFGWGGQPAAAGPSAGSEPENKNVMWLISNRQVTSFATNHTSGHILLRPPLETRAGYAPDEELYAALSKEMTDLNGYVPGVSAYDYQTTGETIDWSYFATRGFAYTFEIVTGGSAPVFQRVVDDYLGIGQYAGKSNRAAFLKLLEQTARTSLHSVIEGDAPRGAKLTITKDFNLWTAPEANAGTPLPVPTHLESSLFAVDGSFSWNVNPSVRPRPAYTETGVVATGPGQFLQESWTLTCSTPDGEVLQTASVLVDLGQQADVDLAECRSEFPSYAKLGELIRSSAAAGSFGASTEASLLERLQKASSMASVGREEPAIGYTGQLIARAKNQIRHDAAARDAIVAAAEELVQVQQALEDEELRGS</sequence>
<evidence type="ECO:0000256" key="4">
    <source>
        <dbReference type="ARBA" id="ARBA00022801"/>
    </source>
</evidence>
<comment type="cofactor">
    <cofactor evidence="1">
        <name>Zn(2+)</name>
        <dbReference type="ChEBI" id="CHEBI:29105"/>
    </cofactor>
</comment>
<keyword evidence="9" id="KW-0121">Carboxypeptidase</keyword>
<keyword evidence="5" id="KW-0862">Zinc</keyword>
<evidence type="ECO:0000313" key="9">
    <source>
        <dbReference type="EMBL" id="NHC12766.1"/>
    </source>
</evidence>
<evidence type="ECO:0000256" key="1">
    <source>
        <dbReference type="ARBA" id="ARBA00001947"/>
    </source>
</evidence>
<dbReference type="PANTHER" id="PTHR11705:SF143">
    <property type="entry name" value="SLL0236 PROTEIN"/>
    <property type="match status" value="1"/>
</dbReference>
<gene>
    <name evidence="9" type="ORF">G9H71_03095</name>
</gene>
<evidence type="ECO:0000259" key="8">
    <source>
        <dbReference type="PROSITE" id="PS52035"/>
    </source>
</evidence>
<evidence type="ECO:0000256" key="5">
    <source>
        <dbReference type="ARBA" id="ARBA00022833"/>
    </source>
</evidence>
<dbReference type="PROSITE" id="PS52035">
    <property type="entry name" value="PEPTIDASE_M14"/>
    <property type="match status" value="1"/>
</dbReference>
<dbReference type="Pfam" id="PF00246">
    <property type="entry name" value="Peptidase_M14"/>
    <property type="match status" value="1"/>
</dbReference>
<comment type="caution">
    <text evidence="9">The sequence shown here is derived from an EMBL/GenBank/DDBJ whole genome shotgun (WGS) entry which is preliminary data.</text>
</comment>
<keyword evidence="6" id="KW-0482">Metalloprotease</keyword>
<dbReference type="SMART" id="SM00631">
    <property type="entry name" value="Zn_pept"/>
    <property type="match status" value="1"/>
</dbReference>
<feature type="active site" description="Proton donor/acceptor" evidence="7">
    <location>
        <position position="299"/>
    </location>
</feature>
<keyword evidence="4" id="KW-0378">Hydrolase</keyword>
<reference evidence="9 10" key="1">
    <citation type="submission" date="2020-03" db="EMBL/GenBank/DDBJ databases">
        <title>Two novel Motilibacter sp.</title>
        <authorList>
            <person name="Liu S."/>
        </authorList>
    </citation>
    <scope>NUCLEOTIDE SEQUENCE [LARGE SCALE GENOMIC DNA]</scope>
    <source>
        <strain evidence="9 10">E257</strain>
    </source>
</reference>
<protein>
    <submittedName>
        <fullName evidence="9">Zinc carboxypeptidase</fullName>
    </submittedName>
</protein>
<dbReference type="PANTHER" id="PTHR11705">
    <property type="entry name" value="PROTEASE FAMILY M14 CARBOXYPEPTIDASE A,B"/>
    <property type="match status" value="1"/>
</dbReference>
<evidence type="ECO:0000313" key="10">
    <source>
        <dbReference type="Proteomes" id="UP000800981"/>
    </source>
</evidence>
<dbReference type="RefSeq" id="WP_166277659.1">
    <property type="nucleotide sequence ID" value="NZ_JAANNP010000001.1"/>
</dbReference>